<comment type="caution">
    <text evidence="1">The sequence shown here is derived from an EMBL/GenBank/DDBJ whole genome shotgun (WGS) entry which is preliminary data.</text>
</comment>
<reference evidence="1" key="1">
    <citation type="submission" date="2023-07" db="EMBL/GenBank/DDBJ databases">
        <title>Sorghum-associated microbial communities from plants grown in Nebraska, USA.</title>
        <authorList>
            <person name="Schachtman D."/>
        </authorList>
    </citation>
    <scope>NUCLEOTIDE SEQUENCE</scope>
    <source>
        <strain evidence="1">DS2329</strain>
    </source>
</reference>
<dbReference type="EMBL" id="JAVDQX010000001">
    <property type="protein sequence ID" value="MDR6458562.1"/>
    <property type="molecule type" value="Genomic_DNA"/>
</dbReference>
<proteinExistence type="predicted"/>
<sequence>MTRKIIIADDHFVVRLGTTLILESHYKDVKVSCAESYINIKKSEEKISPDLLYFNFRPTYFKTTYFYFF</sequence>
<protein>
    <submittedName>
        <fullName evidence="1">DNA-binding NarL/FixJ family response regulator</fullName>
    </submittedName>
</protein>
<evidence type="ECO:0000313" key="1">
    <source>
        <dbReference type="EMBL" id="MDR6458562.1"/>
    </source>
</evidence>
<gene>
    <name evidence="1" type="ORF">J2786_001655</name>
</gene>
<keyword evidence="2" id="KW-1185">Reference proteome</keyword>
<organism evidence="1 2">
    <name type="scientific">Chryseobacterium vietnamense</name>
    <dbReference type="NCBI Taxonomy" id="866785"/>
    <lineage>
        <taxon>Bacteria</taxon>
        <taxon>Pseudomonadati</taxon>
        <taxon>Bacteroidota</taxon>
        <taxon>Flavobacteriia</taxon>
        <taxon>Flavobacteriales</taxon>
        <taxon>Weeksellaceae</taxon>
        <taxon>Chryseobacterium group</taxon>
        <taxon>Chryseobacterium</taxon>
    </lineage>
</organism>
<keyword evidence="1" id="KW-0238">DNA-binding</keyword>
<dbReference type="Proteomes" id="UP001184833">
    <property type="component" value="Unassembled WGS sequence"/>
</dbReference>
<accession>A0ACC6J6S3</accession>
<evidence type="ECO:0000313" key="2">
    <source>
        <dbReference type="Proteomes" id="UP001184833"/>
    </source>
</evidence>
<name>A0ACC6J6S3_9FLAO</name>